<dbReference type="RefSeq" id="WP_266345681.1">
    <property type="nucleotide sequence ID" value="NZ_JAPKNH010000010.1"/>
</dbReference>
<name>A0ABW0PYC6_9HYPH</name>
<dbReference type="EC" id="2.8.1.-" evidence="4"/>
<gene>
    <name evidence="4" type="ORF">ACFPP9_17735</name>
</gene>
<dbReference type="InterPro" id="IPR001763">
    <property type="entry name" value="Rhodanese-like_dom"/>
</dbReference>
<dbReference type="SUPFAM" id="SSF52821">
    <property type="entry name" value="Rhodanese/Cell cycle control phosphatase"/>
    <property type="match status" value="2"/>
</dbReference>
<dbReference type="Gene3D" id="3.40.250.10">
    <property type="entry name" value="Rhodanese-like domain"/>
    <property type="match status" value="2"/>
</dbReference>
<sequence length="301" mass="33716">MTDIPPLVDGDWLQSRLDDPRLRLFDATAQLAFPDDEKDGYYRLTSGRPSYAEEHIPRAAFADLLVDLADPNSRFAFTVPPSDVFAQQIGALGLSNDDYVVVYDQFDPARSDKFYQHWAGRLWWHLRLEGFERVAVLDGGLNQWKREGRPTESGEFIYPPASFQAKRRSDLIATKQEVLEAIDRDDVLLLNTVDPITHRGEKNTFSRPGHIPNSRNVYYEDLFDVETGKLRDAAELRAHFERAGALDASKRAITYCGSGIAASVEALALATLGREDVAVYDGSLTEWTADPSLPLKVGVEP</sequence>
<dbReference type="PROSITE" id="PS50206">
    <property type="entry name" value="RHODANESE_3"/>
    <property type="match status" value="2"/>
</dbReference>
<reference evidence="5" key="1">
    <citation type="journal article" date="2019" name="Int. J. Syst. Evol. Microbiol.">
        <title>The Global Catalogue of Microorganisms (GCM) 10K type strain sequencing project: providing services to taxonomists for standard genome sequencing and annotation.</title>
        <authorList>
            <consortium name="The Broad Institute Genomics Platform"/>
            <consortium name="The Broad Institute Genome Sequencing Center for Infectious Disease"/>
            <person name="Wu L."/>
            <person name="Ma J."/>
        </authorList>
    </citation>
    <scope>NUCLEOTIDE SEQUENCE [LARGE SCALE GENOMIC DNA]</scope>
    <source>
        <strain evidence="5">KACC 12633</strain>
    </source>
</reference>
<evidence type="ECO:0000313" key="5">
    <source>
        <dbReference type="Proteomes" id="UP001596150"/>
    </source>
</evidence>
<dbReference type="EMBL" id="JBHSML010000011">
    <property type="protein sequence ID" value="MFC5517625.1"/>
    <property type="molecule type" value="Genomic_DNA"/>
</dbReference>
<dbReference type="GO" id="GO:0016740">
    <property type="term" value="F:transferase activity"/>
    <property type="evidence" value="ECO:0007669"/>
    <property type="project" value="UniProtKB-KW"/>
</dbReference>
<comment type="caution">
    <text evidence="4">The sequence shown here is derived from an EMBL/GenBank/DDBJ whole genome shotgun (WGS) entry which is preliminary data.</text>
</comment>
<dbReference type="Pfam" id="PF00581">
    <property type="entry name" value="Rhodanese"/>
    <property type="match status" value="2"/>
</dbReference>
<accession>A0ABW0PYC6</accession>
<dbReference type="Proteomes" id="UP001596150">
    <property type="component" value="Unassembled WGS sequence"/>
</dbReference>
<evidence type="ECO:0000313" key="4">
    <source>
        <dbReference type="EMBL" id="MFC5517625.1"/>
    </source>
</evidence>
<feature type="domain" description="Rhodanese" evidence="3">
    <location>
        <begin position="18"/>
        <end position="153"/>
    </location>
</feature>
<dbReference type="InterPro" id="IPR036873">
    <property type="entry name" value="Rhodanese-like_dom_sf"/>
</dbReference>
<keyword evidence="5" id="KW-1185">Reference proteome</keyword>
<protein>
    <submittedName>
        <fullName evidence="4">Sulfurtransferase</fullName>
        <ecNumber evidence="4">2.8.1.-</ecNumber>
    </submittedName>
</protein>
<dbReference type="CDD" id="cd01448">
    <property type="entry name" value="TST_Repeat_1"/>
    <property type="match status" value="1"/>
</dbReference>
<dbReference type="PANTHER" id="PTHR11364">
    <property type="entry name" value="THIOSULFATE SULFERTANSFERASE"/>
    <property type="match status" value="1"/>
</dbReference>
<dbReference type="PANTHER" id="PTHR11364:SF27">
    <property type="entry name" value="SULFURTRANSFERASE"/>
    <property type="match status" value="1"/>
</dbReference>
<dbReference type="InterPro" id="IPR045078">
    <property type="entry name" value="TST/MPST-like"/>
</dbReference>
<keyword evidence="1 4" id="KW-0808">Transferase</keyword>
<evidence type="ECO:0000256" key="1">
    <source>
        <dbReference type="ARBA" id="ARBA00022679"/>
    </source>
</evidence>
<dbReference type="SMART" id="SM00450">
    <property type="entry name" value="RHOD"/>
    <property type="match status" value="2"/>
</dbReference>
<evidence type="ECO:0000259" key="3">
    <source>
        <dbReference type="PROSITE" id="PS50206"/>
    </source>
</evidence>
<keyword evidence="2" id="KW-0677">Repeat</keyword>
<proteinExistence type="predicted"/>
<dbReference type="CDD" id="cd01449">
    <property type="entry name" value="TST_Repeat_2"/>
    <property type="match status" value="1"/>
</dbReference>
<feature type="domain" description="Rhodanese" evidence="3">
    <location>
        <begin position="209"/>
        <end position="296"/>
    </location>
</feature>
<evidence type="ECO:0000256" key="2">
    <source>
        <dbReference type="ARBA" id="ARBA00022737"/>
    </source>
</evidence>
<organism evidence="4 5">
    <name type="scientific">Kaistia terrae</name>
    <dbReference type="NCBI Taxonomy" id="537017"/>
    <lineage>
        <taxon>Bacteria</taxon>
        <taxon>Pseudomonadati</taxon>
        <taxon>Pseudomonadota</taxon>
        <taxon>Alphaproteobacteria</taxon>
        <taxon>Hyphomicrobiales</taxon>
        <taxon>Kaistiaceae</taxon>
        <taxon>Kaistia</taxon>
    </lineage>
</organism>